<dbReference type="Proteomes" id="UP000077339">
    <property type="component" value="Unassembled WGS sequence"/>
</dbReference>
<dbReference type="AlphaFoldDB" id="A0A176K1X5"/>
<evidence type="ECO:0000313" key="3">
    <source>
        <dbReference type="Proteomes" id="UP000077339"/>
    </source>
</evidence>
<comment type="caution">
    <text evidence="2">The sequence shown here is derived from an EMBL/GenBank/DDBJ whole genome shotgun (WGS) entry which is preliminary data.</text>
</comment>
<sequence length="187" mass="21830">MPEEKILNSLKEILSLGANQAKRVLEELSGMTVELRIKEIHKGVFGKKFEKHYFLMRQRVSGEAFNANFYFSMLGTEFLKFLATLESFDVVKDYQEYDLVDSFLEVGNIISGNIIAVFADFLKLELEYELPAMVTFEMEPELMDREFFFTKIYFEIKEIEVQGYLLLAFSEETYSAIVKRLEEIMDG</sequence>
<evidence type="ECO:0008006" key="4">
    <source>
        <dbReference type="Google" id="ProtNLM"/>
    </source>
</evidence>
<dbReference type="PATRIC" id="fig|1453497.3.peg.1702"/>
<dbReference type="EMBL" id="JFHK01000005">
    <property type="protein sequence ID" value="OAA31023.1"/>
    <property type="molecule type" value="Genomic_DNA"/>
</dbReference>
<dbReference type="InterPro" id="IPR028976">
    <property type="entry name" value="CheC-like_sf"/>
</dbReference>
<evidence type="ECO:0000256" key="1">
    <source>
        <dbReference type="ARBA" id="ARBA00022500"/>
    </source>
</evidence>
<protein>
    <recommendedName>
        <fullName evidence="4">Chemotaxis protein CheC</fullName>
    </recommendedName>
</protein>
<organism evidence="2 3">
    <name type="scientific">Kosmotoga arenicorallina S304</name>
    <dbReference type="NCBI Taxonomy" id="1453497"/>
    <lineage>
        <taxon>Bacteria</taxon>
        <taxon>Thermotogati</taxon>
        <taxon>Thermotogota</taxon>
        <taxon>Thermotogae</taxon>
        <taxon>Kosmotogales</taxon>
        <taxon>Kosmotogaceae</taxon>
        <taxon>Kosmotoga</taxon>
    </lineage>
</organism>
<evidence type="ECO:0000313" key="2">
    <source>
        <dbReference type="EMBL" id="OAA31023.1"/>
    </source>
</evidence>
<dbReference type="SUPFAM" id="SSF103039">
    <property type="entry name" value="CheC-like"/>
    <property type="match status" value="1"/>
</dbReference>
<keyword evidence="1" id="KW-0145">Chemotaxis</keyword>
<dbReference type="OrthoDB" id="9812187at2"/>
<dbReference type="STRING" id="1453497.AT15_08590"/>
<dbReference type="GO" id="GO:0006935">
    <property type="term" value="P:chemotaxis"/>
    <property type="evidence" value="ECO:0007669"/>
    <property type="project" value="UniProtKB-KW"/>
</dbReference>
<proteinExistence type="predicted"/>
<reference evidence="2 3" key="1">
    <citation type="submission" date="2014-02" db="EMBL/GenBank/DDBJ databases">
        <title>Kosmotoga genome sequencing.</title>
        <authorList>
            <person name="Pollo S.M."/>
            <person name="Charchuk R."/>
            <person name="Nesbo C.L."/>
        </authorList>
    </citation>
    <scope>NUCLEOTIDE SEQUENCE [LARGE SCALE GENOMIC DNA]</scope>
    <source>
        <strain evidence="2 3">S304</strain>
    </source>
</reference>
<keyword evidence="3" id="KW-1185">Reference proteome</keyword>
<accession>A0A176K1X5</accession>
<dbReference type="Gene3D" id="3.40.1550.10">
    <property type="entry name" value="CheC-like"/>
    <property type="match status" value="1"/>
</dbReference>
<dbReference type="RefSeq" id="WP_068346791.1">
    <property type="nucleotide sequence ID" value="NZ_JFHK01000005.1"/>
</dbReference>
<name>A0A176K1X5_9BACT</name>
<gene>
    <name evidence="2" type="ORF">AT15_08590</name>
</gene>